<proteinExistence type="predicted"/>
<dbReference type="RefSeq" id="WP_306036624.1">
    <property type="nucleotide sequence ID" value="NZ_CP132302.1"/>
</dbReference>
<sequence>MFKSARDFGAAVREKREVLGWAQGELAVRSGTGERFIVELGSGKPSCQLEKALIVARTVGIKIGDLNTATVTSTASDDDLGFLPTFGDGR</sequence>
<organism evidence="1 2">
    <name type="scientific">Shinella sumterensis</name>
    <dbReference type="NCBI Taxonomy" id="1967501"/>
    <lineage>
        <taxon>Bacteria</taxon>
        <taxon>Pseudomonadati</taxon>
        <taxon>Pseudomonadota</taxon>
        <taxon>Alphaproteobacteria</taxon>
        <taxon>Hyphomicrobiales</taxon>
        <taxon>Rhizobiaceae</taxon>
        <taxon>Shinella</taxon>
    </lineage>
</organism>
<dbReference type="AlphaFoldDB" id="A0AA50CI25"/>
<name>A0AA50CI25_9HYPH</name>
<accession>A0AA50CI25</accession>
<dbReference type="InterPro" id="IPR001387">
    <property type="entry name" value="Cro/C1-type_HTH"/>
</dbReference>
<dbReference type="GO" id="GO:0003677">
    <property type="term" value="F:DNA binding"/>
    <property type="evidence" value="ECO:0007669"/>
    <property type="project" value="InterPro"/>
</dbReference>
<dbReference type="CDD" id="cd00093">
    <property type="entry name" value="HTH_XRE"/>
    <property type="match status" value="1"/>
</dbReference>
<reference evidence="1 2" key="1">
    <citation type="submission" date="2023-08" db="EMBL/GenBank/DDBJ databases">
        <title>Pathogen: clinical or host-associated sample.</title>
        <authorList>
            <person name="Hergert J."/>
            <person name="Casey R."/>
            <person name="Wagner J."/>
            <person name="Young E.L."/>
            <person name="Oakeson K.F."/>
        </authorList>
    </citation>
    <scope>NUCLEOTIDE SEQUENCE [LARGE SCALE GENOMIC DNA]</scope>
    <source>
        <strain evidence="1 2">1760953</strain>
    </source>
</reference>
<dbReference type="EMBL" id="CP132302">
    <property type="protein sequence ID" value="WLR96173.1"/>
    <property type="molecule type" value="Genomic_DNA"/>
</dbReference>
<dbReference type="Proteomes" id="UP001234585">
    <property type="component" value="Chromosome"/>
</dbReference>
<gene>
    <name evidence="1" type="ORF">Q9313_10530</name>
</gene>
<protein>
    <submittedName>
        <fullName evidence="1">Transcriptional regulator</fullName>
    </submittedName>
</protein>
<evidence type="ECO:0000313" key="2">
    <source>
        <dbReference type="Proteomes" id="UP001234585"/>
    </source>
</evidence>
<dbReference type="InterPro" id="IPR010982">
    <property type="entry name" value="Lambda_DNA-bd_dom_sf"/>
</dbReference>
<keyword evidence="2" id="KW-1185">Reference proteome</keyword>
<dbReference type="SUPFAM" id="SSF47413">
    <property type="entry name" value="lambda repressor-like DNA-binding domains"/>
    <property type="match status" value="1"/>
</dbReference>
<evidence type="ECO:0000313" key="1">
    <source>
        <dbReference type="EMBL" id="WLR96173.1"/>
    </source>
</evidence>
<dbReference type="Gene3D" id="1.10.260.40">
    <property type="entry name" value="lambda repressor-like DNA-binding domains"/>
    <property type="match status" value="1"/>
</dbReference>